<evidence type="ECO:0000259" key="7">
    <source>
        <dbReference type="Pfam" id="PF07993"/>
    </source>
</evidence>
<dbReference type="Pfam" id="PF00501">
    <property type="entry name" value="AMP-binding"/>
    <property type="match status" value="1"/>
</dbReference>
<dbReference type="InterPro" id="IPR013120">
    <property type="entry name" value="FAR_NAD-bd"/>
</dbReference>
<organism evidence="8 9">
    <name type="scientific">Ophiocordyceps unilateralis</name>
    <name type="common">Zombie-ant fungus</name>
    <name type="synonym">Torrubia unilateralis</name>
    <dbReference type="NCBI Taxonomy" id="268505"/>
    <lineage>
        <taxon>Eukaryota</taxon>
        <taxon>Fungi</taxon>
        <taxon>Dikarya</taxon>
        <taxon>Ascomycota</taxon>
        <taxon>Pezizomycotina</taxon>
        <taxon>Sordariomycetes</taxon>
        <taxon>Hypocreomycetidae</taxon>
        <taxon>Hypocreales</taxon>
        <taxon>Ophiocordycipitaceae</taxon>
        <taxon>Ophiocordyceps</taxon>
    </lineage>
</organism>
<dbReference type="InterPro" id="IPR036291">
    <property type="entry name" value="NAD(P)-bd_dom_sf"/>
</dbReference>
<evidence type="ECO:0000259" key="5">
    <source>
        <dbReference type="Pfam" id="PF00501"/>
    </source>
</evidence>
<evidence type="ECO:0000256" key="1">
    <source>
        <dbReference type="ARBA" id="ARBA00022450"/>
    </source>
</evidence>
<protein>
    <recommendedName>
        <fullName evidence="10">Carrier domain-containing protein</fullName>
    </recommendedName>
</protein>
<dbReference type="OrthoDB" id="429813at2759"/>
<dbReference type="Pfam" id="PF07993">
    <property type="entry name" value="NAD_binding_4"/>
    <property type="match status" value="1"/>
</dbReference>
<dbReference type="InterPro" id="IPR042099">
    <property type="entry name" value="ANL_N_sf"/>
</dbReference>
<sequence length="1111" mass="121417">MAAFFYNKFAAPFRRPGDIWAVSKTMLAPQVNLGPQSGLDPALRRHRATSDLSSRGQSPANRYGHRLLVDVVEGTAKRDPTRAFVHHPKTSNPADGFVQVTYREAVNAINHLAHLITKELGVPAKNSFPTICYIGSQDIRYIFFLVACVKAGYKALFNSPRNSLEAALSLLQATDCHALFYAESQQKTVEPWLQNRQMKHFVIDATDNLLASEPEPFPYSKTFEEAVWDPVVVLHTSGSTGIPKPIVVRQGSLAVADAYRNLPEIGGARFFFDEYKKRTNLYFRHMPLFHAASVYGFLCGHIFYGIPMAFGCPDSPLTAEHVMECIKYSGSDSCMLPPSVLEEVANSAEGLALLEKMSFVTFGGGPVAPAIGNALAQRGILLQSAIGSTEQYPYAMYFQPKPANWQYFIFNADAMGGDFRPIDGPGSPEELVIVRKGHGQLPSQSVFFTFPDKTEWSTNDIFMPHPELPSHWTYKGRIDNIIVFSNGEKLNPATIEDTINGLPKIKGAMVVGQGRFQPALILEPCVSPKSDEEAAELINEVWPVIELVNKETVAHGRISKDFIGLSRPDAPFPRSAKGSLQRALAMEMYNDDIDVLYERALSGEAGGPVTLDLSSEKALANSIVQLVDSRIGVSGLAPETDYFDAGIDSAQVIRIASMLRAGLKHVPLPNVDLQEAVSPKQIYANNSSQMLAGYLLSLVSGESASGQEQAREMKVMEELLAKYTQNLPGPAAGKPKPNDEGQTVVLTGTTGSLGAYMLDMLCASPRVKKIVAMNRGADGGRSRQAGVSSDRGLGTDFSKVQFVGVDVSKPSLGMEEKEYEQVLSEVDRVIHNAWSVNFNLNVRSFEPQIRGVRHLVDMVAAAAKQAPIAFLSSVGSVGGWQHKELAVPEHTFEDLSMPVMGYGRSKALGSLILDAAAAQSGLHTAVVRVGQVGGPRGEKGCWNKPEYFPSLVASGLHLGVLPNDLGPRQRVDWLTMEEVASTILEIVGATTQVKVDDISGYYHASNPNEASWPDMAQAIKDYYGGRIKNLVSLEEWQDILEKSAAAEDADLELNPSIKLLESHRDVIKGKRAGIKPTVLATERTIKVSPTMRASKAITPSMMQHWCKQWHY</sequence>
<feature type="compositionally biased region" description="Polar residues" evidence="4">
    <location>
        <begin position="50"/>
        <end position="60"/>
    </location>
</feature>
<dbReference type="InterPro" id="IPR051414">
    <property type="entry name" value="Adenylate-forming_Reductase"/>
</dbReference>
<name>A0A2A9PQQ4_OPHUN</name>
<dbReference type="Proteomes" id="UP000037136">
    <property type="component" value="Unassembled WGS sequence"/>
</dbReference>
<feature type="domain" description="Thioester reductase (TE)" evidence="7">
    <location>
        <begin position="746"/>
        <end position="983"/>
    </location>
</feature>
<evidence type="ECO:0000256" key="2">
    <source>
        <dbReference type="ARBA" id="ARBA00022553"/>
    </source>
</evidence>
<evidence type="ECO:0000256" key="3">
    <source>
        <dbReference type="ARBA" id="ARBA00022857"/>
    </source>
</evidence>
<keyword evidence="3" id="KW-0521">NADP</keyword>
<dbReference type="Pfam" id="PF23562">
    <property type="entry name" value="AMP-binding_C_3"/>
    <property type="match status" value="1"/>
</dbReference>
<accession>A0A2A9PQQ4</accession>
<feature type="domain" description="AMP-dependent synthetase/ligase" evidence="5">
    <location>
        <begin position="75"/>
        <end position="401"/>
    </location>
</feature>
<dbReference type="PROSITE" id="PS00455">
    <property type="entry name" value="AMP_BINDING"/>
    <property type="match status" value="1"/>
</dbReference>
<dbReference type="SUPFAM" id="SSF56801">
    <property type="entry name" value="Acetyl-CoA synthetase-like"/>
    <property type="match status" value="1"/>
</dbReference>
<dbReference type="InterPro" id="IPR000873">
    <property type="entry name" value="AMP-dep_synth/lig_dom"/>
</dbReference>
<dbReference type="Gene3D" id="3.40.50.720">
    <property type="entry name" value="NAD(P)-binding Rossmann-like Domain"/>
    <property type="match status" value="1"/>
</dbReference>
<reference evidence="8 9" key="1">
    <citation type="journal article" date="2015" name="BMC Genomics">
        <title>Gene expression during zombie ant biting behavior reflects the complexity underlying fungal parasitic behavioral manipulation.</title>
        <authorList>
            <person name="de Bekker C."/>
            <person name="Ohm R.A."/>
            <person name="Loreto R.G."/>
            <person name="Sebastian A."/>
            <person name="Albert I."/>
            <person name="Merrow M."/>
            <person name="Brachmann A."/>
            <person name="Hughes D.P."/>
        </authorList>
    </citation>
    <scope>NUCLEOTIDE SEQUENCE [LARGE SCALE GENOMIC DNA]</scope>
    <source>
        <strain evidence="8 9">SC16a</strain>
    </source>
</reference>
<keyword evidence="2" id="KW-0597">Phosphoprotein</keyword>
<evidence type="ECO:0008006" key="10">
    <source>
        <dbReference type="Google" id="ProtNLM"/>
    </source>
</evidence>
<evidence type="ECO:0000259" key="6">
    <source>
        <dbReference type="Pfam" id="PF00550"/>
    </source>
</evidence>
<evidence type="ECO:0000313" key="8">
    <source>
        <dbReference type="EMBL" id="PFH62957.1"/>
    </source>
</evidence>
<keyword evidence="9" id="KW-1185">Reference proteome</keyword>
<feature type="region of interest" description="Disordered" evidence="4">
    <location>
        <begin position="33"/>
        <end position="60"/>
    </location>
</feature>
<feature type="domain" description="Carrier" evidence="6">
    <location>
        <begin position="623"/>
        <end position="683"/>
    </location>
</feature>
<dbReference type="EMBL" id="LAZP02000012">
    <property type="protein sequence ID" value="PFH62957.1"/>
    <property type="molecule type" value="Genomic_DNA"/>
</dbReference>
<dbReference type="AlphaFoldDB" id="A0A2A9PQQ4"/>
<dbReference type="InterPro" id="IPR020845">
    <property type="entry name" value="AMP-binding_CS"/>
</dbReference>
<comment type="caution">
    <text evidence="8">The sequence shown here is derived from an EMBL/GenBank/DDBJ whole genome shotgun (WGS) entry which is preliminary data.</text>
</comment>
<dbReference type="STRING" id="268505.A0A2A9PQQ4"/>
<dbReference type="InterPro" id="IPR009081">
    <property type="entry name" value="PP-bd_ACP"/>
</dbReference>
<gene>
    <name evidence="8" type="ORF">XA68_10708</name>
</gene>
<evidence type="ECO:0000256" key="4">
    <source>
        <dbReference type="SAM" id="MobiDB-lite"/>
    </source>
</evidence>
<keyword evidence="1" id="KW-0596">Phosphopantetheine</keyword>
<dbReference type="Gene3D" id="3.40.50.12780">
    <property type="entry name" value="N-terminal domain of ligase-like"/>
    <property type="match status" value="1"/>
</dbReference>
<proteinExistence type="predicted"/>
<dbReference type="Pfam" id="PF00550">
    <property type="entry name" value="PP-binding"/>
    <property type="match status" value="1"/>
</dbReference>
<dbReference type="PANTHER" id="PTHR43439:SF2">
    <property type="entry name" value="ENZYME, PUTATIVE (JCVI)-RELATED"/>
    <property type="match status" value="1"/>
</dbReference>
<reference evidence="8 9" key="2">
    <citation type="journal article" date="2017" name="Sci. Rep.">
        <title>Ant-infecting Ophiocordyceps genomes reveal a high diversity of potential behavioral manipulation genes and a possible major role for enterotoxins.</title>
        <authorList>
            <person name="de Bekker C."/>
            <person name="Ohm R.A."/>
            <person name="Evans H.C."/>
            <person name="Brachmann A."/>
            <person name="Hughes D.P."/>
        </authorList>
    </citation>
    <scope>NUCLEOTIDE SEQUENCE [LARGE SCALE GENOMIC DNA]</scope>
    <source>
        <strain evidence="8 9">SC16a</strain>
    </source>
</reference>
<evidence type="ECO:0000313" key="9">
    <source>
        <dbReference type="Proteomes" id="UP000037136"/>
    </source>
</evidence>
<dbReference type="SUPFAM" id="SSF51735">
    <property type="entry name" value="NAD(P)-binding Rossmann-fold domains"/>
    <property type="match status" value="1"/>
</dbReference>
<dbReference type="PANTHER" id="PTHR43439">
    <property type="entry name" value="PHENYLACETATE-COENZYME A LIGASE"/>
    <property type="match status" value="1"/>
</dbReference>